<organism evidence="2">
    <name type="scientific">Microvirga ossetica</name>
    <dbReference type="NCBI Taxonomy" id="1882682"/>
    <lineage>
        <taxon>Bacteria</taxon>
        <taxon>Pseudomonadati</taxon>
        <taxon>Pseudomonadota</taxon>
        <taxon>Alphaproteobacteria</taxon>
        <taxon>Hyphomicrobiales</taxon>
        <taxon>Methylobacteriaceae</taxon>
        <taxon>Microvirga</taxon>
    </lineage>
</organism>
<dbReference type="EMBL" id="CP016616">
    <property type="protein sequence ID" value="ANY76918.1"/>
    <property type="molecule type" value="Genomic_DNA"/>
</dbReference>
<dbReference type="SUPFAM" id="SSF55729">
    <property type="entry name" value="Acyl-CoA N-acyltransferases (Nat)"/>
    <property type="match status" value="1"/>
</dbReference>
<evidence type="ECO:0008006" key="3">
    <source>
        <dbReference type="Google" id="ProtNLM"/>
    </source>
</evidence>
<proteinExistence type="predicted"/>
<evidence type="ECO:0000256" key="1">
    <source>
        <dbReference type="SAM" id="Phobius"/>
    </source>
</evidence>
<evidence type="ECO:0000313" key="2">
    <source>
        <dbReference type="EMBL" id="ANY76918.1"/>
    </source>
</evidence>
<accession>A0A1B2EAB5</accession>
<dbReference type="Gene3D" id="3.40.630.30">
    <property type="match status" value="1"/>
</dbReference>
<name>A0A1B2EAB5_9HYPH</name>
<dbReference type="KEGG" id="moc:BB934_00720"/>
<dbReference type="InterPro" id="IPR016181">
    <property type="entry name" value="Acyl_CoA_acyltransferase"/>
</dbReference>
<protein>
    <recommendedName>
        <fullName evidence="3">N-acetyltransferase domain-containing protein</fullName>
    </recommendedName>
</protein>
<feature type="transmembrane region" description="Helical" evidence="1">
    <location>
        <begin position="12"/>
        <end position="31"/>
    </location>
</feature>
<reference evidence="2" key="1">
    <citation type="submission" date="2016-07" db="EMBL/GenBank/DDBJ databases">
        <title>Microvirga ossetica sp. nov. a new species of rhizobia isolated from root nodules of the legume species Vicia alpestris Steven originated from North Ossetia region in the Caucasus.</title>
        <authorList>
            <person name="Safronova V.I."/>
            <person name="Kuznetsova I.G."/>
            <person name="Sazanova A.L."/>
            <person name="Belimov A."/>
            <person name="Andronov E."/>
            <person name="Osledkin Y.S."/>
            <person name="Onishchuk O.P."/>
            <person name="Kurchak O.N."/>
            <person name="Shaposhnikov A.I."/>
            <person name="Willems A."/>
            <person name="Tikhonovich I.A."/>
        </authorList>
    </citation>
    <scope>NUCLEOTIDE SEQUENCE [LARGE SCALE GENOMIC DNA]</scope>
    <source>
        <strain evidence="2">V5/3M</strain>
    </source>
</reference>
<sequence>MHNGVVDAAFHIAYRLANSVVTMLVLQILILEQGDMDWSLVASWDDRWRFLCLDELVRFAEQDPSLELDAGFLSAAFGRGDRCYGFVENGILAAYAWYATRPTPVSPRLTAHFRRDYIYMYKTFTAMAFRGQRLCGAGAAQAFRALVGDGRYQGLVSYIEVHNQPSLKSLKRIGFKTIGKVLVLGGKDPHLSYSSPGGRALFRIAVHSSMTEG</sequence>
<gene>
    <name evidence="2" type="ORF">BB934_00720</name>
</gene>
<keyword evidence="1" id="KW-1133">Transmembrane helix</keyword>
<keyword evidence="1" id="KW-0812">Transmembrane</keyword>
<keyword evidence="1" id="KW-0472">Membrane</keyword>
<dbReference type="AlphaFoldDB" id="A0A1B2EAB5"/>